<dbReference type="InterPro" id="IPR002125">
    <property type="entry name" value="CMP_dCMP_dom"/>
</dbReference>
<evidence type="ECO:0000256" key="2">
    <source>
        <dbReference type="ARBA" id="ARBA00011738"/>
    </source>
</evidence>
<evidence type="ECO:0000256" key="4">
    <source>
        <dbReference type="ARBA" id="ARBA00022723"/>
    </source>
</evidence>
<dbReference type="PROSITE" id="PS51747">
    <property type="entry name" value="CYT_DCMP_DEAMINASES_2"/>
    <property type="match status" value="1"/>
</dbReference>
<dbReference type="InterPro" id="IPR016193">
    <property type="entry name" value="Cytidine_deaminase-like"/>
</dbReference>
<dbReference type="PANTHER" id="PTHR11079:SF202">
    <property type="entry name" value="TRNA-SPECIFIC ADENOSINE DEAMINASE"/>
    <property type="match status" value="1"/>
</dbReference>
<dbReference type="GO" id="GO:0052717">
    <property type="term" value="F:tRNA-specific adenosine-34 deaminase activity"/>
    <property type="evidence" value="ECO:0007669"/>
    <property type="project" value="UniProtKB-EC"/>
</dbReference>
<feature type="binding site" evidence="8">
    <location>
        <position position="92"/>
    </location>
    <ligand>
        <name>Zn(2+)</name>
        <dbReference type="ChEBI" id="CHEBI:29105"/>
        <note>catalytic</note>
    </ligand>
</feature>
<keyword evidence="3 8" id="KW-0819">tRNA processing</keyword>
<dbReference type="PROSITE" id="PS00903">
    <property type="entry name" value="CYT_DCMP_DEAMINASES_1"/>
    <property type="match status" value="1"/>
</dbReference>
<comment type="similarity">
    <text evidence="1">Belongs to the cytidine and deoxycytidylate deaminase family. ADAT2 subfamily.</text>
</comment>
<evidence type="ECO:0000256" key="8">
    <source>
        <dbReference type="HAMAP-Rule" id="MF_00972"/>
    </source>
</evidence>
<dbReference type="NCBIfam" id="NF008113">
    <property type="entry name" value="PRK10860.1"/>
    <property type="match status" value="1"/>
</dbReference>
<sequence>MTVVSSSQTDISWMNQAIELAQQGAKAGEVPVGAVVVYQGNVIGRGFNQPISSHNPVAHAEMMALIEAAQHLGNYRLVDCSLYVTLEPCTMCAGAIIHSRIKRLVFGAYEPKAGAAGSVTDVFSQPQMNHSVEVIGGVLAEECGQLLSDFFKSRRQAKKLFKQQQKDQQ</sequence>
<evidence type="ECO:0000256" key="3">
    <source>
        <dbReference type="ARBA" id="ARBA00022694"/>
    </source>
</evidence>
<comment type="function">
    <text evidence="8">Catalyzes the deamination of adenosine to inosine at the wobble position 34 of tRNA(Arg2).</text>
</comment>
<proteinExistence type="inferred from homology"/>
<protein>
    <recommendedName>
        <fullName evidence="8">tRNA-specific adenosine deaminase</fullName>
        <ecNumber evidence="8">3.5.4.33</ecNumber>
    </recommendedName>
</protein>
<evidence type="ECO:0000256" key="6">
    <source>
        <dbReference type="ARBA" id="ARBA00022833"/>
    </source>
</evidence>
<comment type="catalytic activity">
    <reaction evidence="7 8">
        <text>adenosine(34) in tRNA + H2O + H(+) = inosine(34) in tRNA + NH4(+)</text>
        <dbReference type="Rhea" id="RHEA:43168"/>
        <dbReference type="Rhea" id="RHEA-COMP:10373"/>
        <dbReference type="Rhea" id="RHEA-COMP:10374"/>
        <dbReference type="ChEBI" id="CHEBI:15377"/>
        <dbReference type="ChEBI" id="CHEBI:15378"/>
        <dbReference type="ChEBI" id="CHEBI:28938"/>
        <dbReference type="ChEBI" id="CHEBI:74411"/>
        <dbReference type="ChEBI" id="CHEBI:82852"/>
        <dbReference type="EC" id="3.5.4.33"/>
    </reaction>
</comment>
<organism evidence="10 11">
    <name type="scientific">Spartinivicinus poritis</name>
    <dbReference type="NCBI Taxonomy" id="2994640"/>
    <lineage>
        <taxon>Bacteria</taxon>
        <taxon>Pseudomonadati</taxon>
        <taxon>Pseudomonadota</taxon>
        <taxon>Gammaproteobacteria</taxon>
        <taxon>Oceanospirillales</taxon>
        <taxon>Zooshikellaceae</taxon>
        <taxon>Spartinivicinus</taxon>
    </lineage>
</organism>
<evidence type="ECO:0000259" key="9">
    <source>
        <dbReference type="PROSITE" id="PS51747"/>
    </source>
</evidence>
<dbReference type="Proteomes" id="UP001528823">
    <property type="component" value="Unassembled WGS sequence"/>
</dbReference>
<dbReference type="Pfam" id="PF00383">
    <property type="entry name" value="dCMP_cyt_deam_1"/>
    <property type="match status" value="1"/>
</dbReference>
<keyword evidence="5 8" id="KW-0378">Hydrolase</keyword>
<name>A0ABT5U289_9GAMM</name>
<accession>A0ABT5U289</accession>
<keyword evidence="11" id="KW-1185">Reference proteome</keyword>
<comment type="subunit">
    <text evidence="2 8">Homodimer.</text>
</comment>
<dbReference type="Gene3D" id="3.40.140.10">
    <property type="entry name" value="Cytidine Deaminase, domain 2"/>
    <property type="match status" value="1"/>
</dbReference>
<comment type="caution">
    <text evidence="10">The sequence shown here is derived from an EMBL/GenBank/DDBJ whole genome shotgun (WGS) entry which is preliminary data.</text>
</comment>
<dbReference type="EMBL" id="JAPMOU010000001">
    <property type="protein sequence ID" value="MDE1460488.1"/>
    <property type="molecule type" value="Genomic_DNA"/>
</dbReference>
<comment type="cofactor">
    <cofactor evidence="8">
        <name>Zn(2+)</name>
        <dbReference type="ChEBI" id="CHEBI:29105"/>
    </cofactor>
    <text evidence="8">Binds 1 zinc ion per subunit.</text>
</comment>
<dbReference type="SUPFAM" id="SSF53927">
    <property type="entry name" value="Cytidine deaminase-like"/>
    <property type="match status" value="1"/>
</dbReference>
<evidence type="ECO:0000313" key="10">
    <source>
        <dbReference type="EMBL" id="MDE1460488.1"/>
    </source>
</evidence>
<keyword evidence="4 8" id="KW-0479">Metal-binding</keyword>
<dbReference type="CDD" id="cd01285">
    <property type="entry name" value="nucleoside_deaminase"/>
    <property type="match status" value="1"/>
</dbReference>
<dbReference type="InterPro" id="IPR028883">
    <property type="entry name" value="tRNA_aden_deaminase"/>
</dbReference>
<reference evidence="10 11" key="1">
    <citation type="submission" date="2022-11" db="EMBL/GenBank/DDBJ databases">
        <title>Spartinivicinus poritis sp. nov., isolated from scleractinian coral Porites lutea.</title>
        <authorList>
            <person name="Zhang G."/>
            <person name="Cai L."/>
            <person name="Wei Q."/>
        </authorList>
    </citation>
    <scope>NUCLEOTIDE SEQUENCE [LARGE SCALE GENOMIC DNA]</scope>
    <source>
        <strain evidence="10 11">A2-2</strain>
    </source>
</reference>
<evidence type="ECO:0000256" key="5">
    <source>
        <dbReference type="ARBA" id="ARBA00022801"/>
    </source>
</evidence>
<dbReference type="InterPro" id="IPR016192">
    <property type="entry name" value="APOBEC/CMP_deaminase_Zn-bd"/>
</dbReference>
<feature type="binding site" evidence="8">
    <location>
        <position position="59"/>
    </location>
    <ligand>
        <name>Zn(2+)</name>
        <dbReference type="ChEBI" id="CHEBI:29105"/>
        <note>catalytic</note>
    </ligand>
</feature>
<feature type="domain" description="CMP/dCMP-type deaminase" evidence="9">
    <location>
        <begin position="8"/>
        <end position="120"/>
    </location>
</feature>
<dbReference type="HAMAP" id="MF_00972">
    <property type="entry name" value="tRNA_aden_deaminase"/>
    <property type="match status" value="1"/>
</dbReference>
<gene>
    <name evidence="8 10" type="primary">tadA</name>
    <name evidence="10" type="ORF">ORQ98_00775</name>
</gene>
<evidence type="ECO:0000256" key="1">
    <source>
        <dbReference type="ARBA" id="ARBA00010669"/>
    </source>
</evidence>
<keyword evidence="6 8" id="KW-0862">Zinc</keyword>
<feature type="active site" description="Proton donor" evidence="8">
    <location>
        <position position="61"/>
    </location>
</feature>
<evidence type="ECO:0000256" key="7">
    <source>
        <dbReference type="ARBA" id="ARBA00048045"/>
    </source>
</evidence>
<dbReference type="PANTHER" id="PTHR11079">
    <property type="entry name" value="CYTOSINE DEAMINASE FAMILY MEMBER"/>
    <property type="match status" value="1"/>
</dbReference>
<dbReference type="EC" id="3.5.4.33" evidence="8"/>
<dbReference type="RefSeq" id="WP_274686861.1">
    <property type="nucleotide sequence ID" value="NZ_JAPMOU010000001.1"/>
</dbReference>
<feature type="binding site" evidence="8">
    <location>
        <position position="89"/>
    </location>
    <ligand>
        <name>Zn(2+)</name>
        <dbReference type="ChEBI" id="CHEBI:29105"/>
        <note>catalytic</note>
    </ligand>
</feature>
<evidence type="ECO:0000313" key="11">
    <source>
        <dbReference type="Proteomes" id="UP001528823"/>
    </source>
</evidence>